<sequence length="143" mass="15711">MNVMLDRAGMLRHATEWIAAWNRRDLKVVLGAFHEEASFRSPRAVPITGVPLVQGKSAMERYWRASLARLRALEFSLLGVVCDVEAQAMLVHYLAHLDGTTFRAGELFRFKDGRKIYAEALYGDADAHFAAPGTAAPVAAAPA</sequence>
<evidence type="ECO:0000313" key="2">
    <source>
        <dbReference type="EMBL" id="TDH60719.1"/>
    </source>
</evidence>
<evidence type="ECO:0000259" key="1">
    <source>
        <dbReference type="Pfam" id="PF12680"/>
    </source>
</evidence>
<dbReference type="EMBL" id="SMSJ01000032">
    <property type="protein sequence ID" value="TDH60719.1"/>
    <property type="molecule type" value="Genomic_DNA"/>
</dbReference>
<dbReference type="InterPro" id="IPR037401">
    <property type="entry name" value="SnoaL-like"/>
</dbReference>
<protein>
    <submittedName>
        <fullName evidence="2">Nuclear transport factor 2 family protein</fullName>
    </submittedName>
</protein>
<accession>A0A4R5QDK7</accession>
<reference evidence="2 3" key="1">
    <citation type="journal article" date="2016" name="J. Microbiol.">
        <title>Dankookia rubra gen. nov., sp. nov., an alphaproteobacterium isolated from sediment of a shallow stream.</title>
        <authorList>
            <person name="Kim W.H."/>
            <person name="Kim D.H."/>
            <person name="Kang K."/>
            <person name="Ahn T.Y."/>
        </authorList>
    </citation>
    <scope>NUCLEOTIDE SEQUENCE [LARGE SCALE GENOMIC DNA]</scope>
    <source>
        <strain evidence="2 3">JCM30602</strain>
    </source>
</reference>
<organism evidence="2 3">
    <name type="scientific">Dankookia rubra</name>
    <dbReference type="NCBI Taxonomy" id="1442381"/>
    <lineage>
        <taxon>Bacteria</taxon>
        <taxon>Pseudomonadati</taxon>
        <taxon>Pseudomonadota</taxon>
        <taxon>Alphaproteobacteria</taxon>
        <taxon>Acetobacterales</taxon>
        <taxon>Roseomonadaceae</taxon>
        <taxon>Dankookia</taxon>
    </lineage>
</organism>
<gene>
    <name evidence="2" type="ORF">E2C06_20310</name>
</gene>
<feature type="domain" description="SnoaL-like" evidence="1">
    <location>
        <begin position="15"/>
        <end position="114"/>
    </location>
</feature>
<proteinExistence type="predicted"/>
<dbReference type="SUPFAM" id="SSF54427">
    <property type="entry name" value="NTF2-like"/>
    <property type="match status" value="1"/>
</dbReference>
<dbReference type="Proteomes" id="UP000295096">
    <property type="component" value="Unassembled WGS sequence"/>
</dbReference>
<dbReference type="InterPro" id="IPR032710">
    <property type="entry name" value="NTF2-like_dom_sf"/>
</dbReference>
<comment type="caution">
    <text evidence="2">The sequence shown here is derived from an EMBL/GenBank/DDBJ whole genome shotgun (WGS) entry which is preliminary data.</text>
</comment>
<keyword evidence="3" id="KW-1185">Reference proteome</keyword>
<dbReference type="OrthoDB" id="333383at2"/>
<dbReference type="Pfam" id="PF12680">
    <property type="entry name" value="SnoaL_2"/>
    <property type="match status" value="1"/>
</dbReference>
<name>A0A4R5QDK7_9PROT</name>
<dbReference type="AlphaFoldDB" id="A0A4R5QDK7"/>
<evidence type="ECO:0000313" key="3">
    <source>
        <dbReference type="Proteomes" id="UP000295096"/>
    </source>
</evidence>
<dbReference type="Gene3D" id="3.10.450.50">
    <property type="match status" value="1"/>
</dbReference>